<name>A0A0C3S5G6_PHLG1</name>
<evidence type="ECO:0000313" key="2">
    <source>
        <dbReference type="EMBL" id="KIP03525.1"/>
    </source>
</evidence>
<organism evidence="2 3">
    <name type="scientific">Phlebiopsis gigantea (strain 11061_1 CR5-6)</name>
    <name type="common">White-rot fungus</name>
    <name type="synonym">Peniophora gigantea</name>
    <dbReference type="NCBI Taxonomy" id="745531"/>
    <lineage>
        <taxon>Eukaryota</taxon>
        <taxon>Fungi</taxon>
        <taxon>Dikarya</taxon>
        <taxon>Basidiomycota</taxon>
        <taxon>Agaricomycotina</taxon>
        <taxon>Agaricomycetes</taxon>
        <taxon>Polyporales</taxon>
        <taxon>Phanerochaetaceae</taxon>
        <taxon>Phlebiopsis</taxon>
    </lineage>
</organism>
<evidence type="ECO:0000313" key="3">
    <source>
        <dbReference type="Proteomes" id="UP000053257"/>
    </source>
</evidence>
<proteinExistence type="predicted"/>
<evidence type="ECO:0000256" key="1">
    <source>
        <dbReference type="SAM" id="MobiDB-lite"/>
    </source>
</evidence>
<feature type="compositionally biased region" description="Basic and acidic residues" evidence="1">
    <location>
        <begin position="105"/>
        <end position="114"/>
    </location>
</feature>
<gene>
    <name evidence="2" type="ORF">PHLGIDRAFT_235500</name>
</gene>
<accession>A0A0C3S5G6</accession>
<reference evidence="2 3" key="1">
    <citation type="journal article" date="2014" name="PLoS Genet.">
        <title>Analysis of the Phlebiopsis gigantea genome, transcriptome and secretome provides insight into its pioneer colonization strategies of wood.</title>
        <authorList>
            <person name="Hori C."/>
            <person name="Ishida T."/>
            <person name="Igarashi K."/>
            <person name="Samejima M."/>
            <person name="Suzuki H."/>
            <person name="Master E."/>
            <person name="Ferreira P."/>
            <person name="Ruiz-Duenas F.J."/>
            <person name="Held B."/>
            <person name="Canessa P."/>
            <person name="Larrondo L.F."/>
            <person name="Schmoll M."/>
            <person name="Druzhinina I.S."/>
            <person name="Kubicek C.P."/>
            <person name="Gaskell J.A."/>
            <person name="Kersten P."/>
            <person name="St John F."/>
            <person name="Glasner J."/>
            <person name="Sabat G."/>
            <person name="Splinter BonDurant S."/>
            <person name="Syed K."/>
            <person name="Yadav J."/>
            <person name="Mgbeahuruike A.C."/>
            <person name="Kovalchuk A."/>
            <person name="Asiegbu F.O."/>
            <person name="Lackner G."/>
            <person name="Hoffmeister D."/>
            <person name="Rencoret J."/>
            <person name="Gutierrez A."/>
            <person name="Sun H."/>
            <person name="Lindquist E."/>
            <person name="Barry K."/>
            <person name="Riley R."/>
            <person name="Grigoriev I.V."/>
            <person name="Henrissat B."/>
            <person name="Kues U."/>
            <person name="Berka R.M."/>
            <person name="Martinez A.T."/>
            <person name="Covert S.F."/>
            <person name="Blanchette R.A."/>
            <person name="Cullen D."/>
        </authorList>
    </citation>
    <scope>NUCLEOTIDE SEQUENCE [LARGE SCALE GENOMIC DNA]</scope>
    <source>
        <strain evidence="2 3">11061_1 CR5-6</strain>
    </source>
</reference>
<dbReference type="Proteomes" id="UP000053257">
    <property type="component" value="Unassembled WGS sequence"/>
</dbReference>
<keyword evidence="3" id="KW-1185">Reference proteome</keyword>
<feature type="region of interest" description="Disordered" evidence="1">
    <location>
        <begin position="54"/>
        <end position="125"/>
    </location>
</feature>
<dbReference type="HOGENOM" id="CLU_1993444_0_0_1"/>
<sequence>MSCIRPAAHRPHTHPTRNIHIFLSAHYPHSPMTRAARSRSTPPVCSAPLRCARTRSRWPAEPRTTLALRTRRRTRARARSTLARPSTGPPRQPPSLARRPPPSPRLRECQDSRVRRPPAGGRSSM</sequence>
<protein>
    <submittedName>
        <fullName evidence="2">Uncharacterized protein</fullName>
    </submittedName>
</protein>
<feature type="compositionally biased region" description="Basic residues" evidence="1">
    <location>
        <begin position="69"/>
        <end position="78"/>
    </location>
</feature>
<feature type="compositionally biased region" description="Pro residues" evidence="1">
    <location>
        <begin position="87"/>
        <end position="104"/>
    </location>
</feature>
<dbReference type="EMBL" id="KN840611">
    <property type="protein sequence ID" value="KIP03525.1"/>
    <property type="molecule type" value="Genomic_DNA"/>
</dbReference>
<dbReference type="AlphaFoldDB" id="A0A0C3S5G6"/>